<evidence type="ECO:0000256" key="4">
    <source>
        <dbReference type="ARBA" id="ARBA00022759"/>
    </source>
</evidence>
<evidence type="ECO:0000259" key="7">
    <source>
        <dbReference type="Pfam" id="PF17917"/>
    </source>
</evidence>
<sequence length="240" mass="27579">MLLSLHELPPFSEILIPIDFLELASPVAVPDVGRILLCFLLVYPLGLNELLLLGVHVDEEKVKAIREWPPPKNVSEEGHPLAYFSEKLKGAALNYSTYDKELYSLVRALQTWQHYLLPKEFVIHSDHESLKHLKGQGKLNKRHAKWVEFLEQFPYVIKHKKGKSNVVADALSRRHVLLSTLETKVFGLEHIKYLYKSDLEFSSKFLACEQLPSMGILGTMAIYLKKKNYVCLKVPLENYL</sequence>
<dbReference type="EMBL" id="JAMSHJ010000005">
    <property type="protein sequence ID" value="KAI5409111.1"/>
    <property type="molecule type" value="Genomic_DNA"/>
</dbReference>
<dbReference type="GO" id="GO:0004519">
    <property type="term" value="F:endonuclease activity"/>
    <property type="evidence" value="ECO:0007669"/>
    <property type="project" value="UniProtKB-KW"/>
</dbReference>
<dbReference type="PANTHER" id="PTHR35046:SF9">
    <property type="entry name" value="RNA-DIRECTED DNA POLYMERASE"/>
    <property type="match status" value="1"/>
</dbReference>
<evidence type="ECO:0000256" key="5">
    <source>
        <dbReference type="ARBA" id="ARBA00022801"/>
    </source>
</evidence>
<dbReference type="PANTHER" id="PTHR35046">
    <property type="entry name" value="ZINC KNUCKLE (CCHC-TYPE) FAMILY PROTEIN"/>
    <property type="match status" value="1"/>
</dbReference>
<keyword evidence="3" id="KW-0540">Nuclease</keyword>
<keyword evidence="5" id="KW-0378">Hydrolase</keyword>
<dbReference type="InterPro" id="IPR041373">
    <property type="entry name" value="RT_RNaseH"/>
</dbReference>
<evidence type="ECO:0000256" key="2">
    <source>
        <dbReference type="ARBA" id="ARBA00022695"/>
    </source>
</evidence>
<feature type="domain" description="Reverse transcriptase RNase H-like" evidence="7">
    <location>
        <begin position="76"/>
        <end position="153"/>
    </location>
</feature>
<dbReference type="CDD" id="cd09274">
    <property type="entry name" value="RNase_HI_RT_Ty3"/>
    <property type="match status" value="1"/>
</dbReference>
<evidence type="ECO:0000313" key="9">
    <source>
        <dbReference type="Proteomes" id="UP001058974"/>
    </source>
</evidence>
<evidence type="ECO:0000313" key="8">
    <source>
        <dbReference type="EMBL" id="KAI5409111.1"/>
    </source>
</evidence>
<name>A0A9D4WYV2_PEA</name>
<dbReference type="GO" id="GO:0003964">
    <property type="term" value="F:RNA-directed DNA polymerase activity"/>
    <property type="evidence" value="ECO:0007669"/>
    <property type="project" value="UniProtKB-KW"/>
</dbReference>
<dbReference type="Gramene" id="Psat05G0478700-T1">
    <property type="protein sequence ID" value="KAI5409111.1"/>
    <property type="gene ID" value="KIW84_054787"/>
</dbReference>
<dbReference type="InterPro" id="IPR043502">
    <property type="entry name" value="DNA/RNA_pol_sf"/>
</dbReference>
<evidence type="ECO:0000256" key="1">
    <source>
        <dbReference type="ARBA" id="ARBA00022679"/>
    </source>
</evidence>
<proteinExistence type="predicted"/>
<keyword evidence="6" id="KW-0695">RNA-directed DNA polymerase</keyword>
<dbReference type="AlphaFoldDB" id="A0A9D4WYV2"/>
<evidence type="ECO:0000256" key="6">
    <source>
        <dbReference type="ARBA" id="ARBA00022918"/>
    </source>
</evidence>
<gene>
    <name evidence="8" type="ORF">KIW84_054787</name>
</gene>
<comment type="caution">
    <text evidence="8">The sequence shown here is derived from an EMBL/GenBank/DDBJ whole genome shotgun (WGS) entry which is preliminary data.</text>
</comment>
<reference evidence="8 9" key="1">
    <citation type="journal article" date="2022" name="Nat. Genet.">
        <title>Improved pea reference genome and pan-genome highlight genomic features and evolutionary characteristics.</title>
        <authorList>
            <person name="Yang T."/>
            <person name="Liu R."/>
            <person name="Luo Y."/>
            <person name="Hu S."/>
            <person name="Wang D."/>
            <person name="Wang C."/>
            <person name="Pandey M.K."/>
            <person name="Ge S."/>
            <person name="Xu Q."/>
            <person name="Li N."/>
            <person name="Li G."/>
            <person name="Huang Y."/>
            <person name="Saxena R.K."/>
            <person name="Ji Y."/>
            <person name="Li M."/>
            <person name="Yan X."/>
            <person name="He Y."/>
            <person name="Liu Y."/>
            <person name="Wang X."/>
            <person name="Xiang C."/>
            <person name="Varshney R.K."/>
            <person name="Ding H."/>
            <person name="Gao S."/>
            <person name="Zong X."/>
        </authorList>
    </citation>
    <scope>NUCLEOTIDE SEQUENCE [LARGE SCALE GENOMIC DNA]</scope>
    <source>
        <strain evidence="8 9">cv. Zhongwan 6</strain>
    </source>
</reference>
<accession>A0A9D4WYV2</accession>
<organism evidence="8 9">
    <name type="scientific">Pisum sativum</name>
    <name type="common">Garden pea</name>
    <name type="synonym">Lathyrus oleraceus</name>
    <dbReference type="NCBI Taxonomy" id="3888"/>
    <lineage>
        <taxon>Eukaryota</taxon>
        <taxon>Viridiplantae</taxon>
        <taxon>Streptophyta</taxon>
        <taxon>Embryophyta</taxon>
        <taxon>Tracheophyta</taxon>
        <taxon>Spermatophyta</taxon>
        <taxon>Magnoliopsida</taxon>
        <taxon>eudicotyledons</taxon>
        <taxon>Gunneridae</taxon>
        <taxon>Pentapetalae</taxon>
        <taxon>rosids</taxon>
        <taxon>fabids</taxon>
        <taxon>Fabales</taxon>
        <taxon>Fabaceae</taxon>
        <taxon>Papilionoideae</taxon>
        <taxon>50 kb inversion clade</taxon>
        <taxon>NPAAA clade</taxon>
        <taxon>Hologalegina</taxon>
        <taxon>IRL clade</taxon>
        <taxon>Fabeae</taxon>
        <taxon>Lathyrus</taxon>
    </lineage>
</organism>
<keyword evidence="9" id="KW-1185">Reference proteome</keyword>
<dbReference type="Proteomes" id="UP001058974">
    <property type="component" value="Chromosome 5"/>
</dbReference>
<protein>
    <recommendedName>
        <fullName evidence="7">Reverse transcriptase RNase H-like domain-containing protein</fullName>
    </recommendedName>
</protein>
<evidence type="ECO:0000256" key="3">
    <source>
        <dbReference type="ARBA" id="ARBA00022722"/>
    </source>
</evidence>
<keyword evidence="4" id="KW-0255">Endonuclease</keyword>
<dbReference type="SUPFAM" id="SSF56672">
    <property type="entry name" value="DNA/RNA polymerases"/>
    <property type="match status" value="1"/>
</dbReference>
<dbReference type="GO" id="GO:0016787">
    <property type="term" value="F:hydrolase activity"/>
    <property type="evidence" value="ECO:0007669"/>
    <property type="project" value="UniProtKB-KW"/>
</dbReference>
<keyword evidence="2" id="KW-0548">Nucleotidyltransferase</keyword>
<dbReference type="Pfam" id="PF17917">
    <property type="entry name" value="RT_RNaseH"/>
    <property type="match status" value="1"/>
</dbReference>
<keyword evidence="1" id="KW-0808">Transferase</keyword>